<dbReference type="Gene3D" id="3.30.70.3550">
    <property type="entry name" value="Leucyl/phenylalanyl-tRNA-protein transferase, N-terminal domain"/>
    <property type="match status" value="1"/>
</dbReference>
<evidence type="ECO:0000256" key="15">
    <source>
        <dbReference type="HAMAP-Rule" id="MF_00688"/>
    </source>
</evidence>
<evidence type="ECO:0000256" key="1">
    <source>
        <dbReference type="ARBA" id="ARBA00004496"/>
    </source>
</evidence>
<comment type="function">
    <text evidence="8 15">Functions in the N-end rule pathway of protein degradation where it conjugates Leu, Phe and, less efficiently, Met from aminoacyl-tRNAs to the N-termini of proteins containing an N-terminal arginine or lysine.</text>
</comment>
<comment type="catalytic activity">
    <reaction evidence="6 15">
        <text>N-terminal L-arginyl-[protein] + L-leucyl-tRNA(Leu) = N-terminal L-leucyl-L-arginyl-[protein] + tRNA(Leu) + H(+)</text>
        <dbReference type="Rhea" id="RHEA:50416"/>
        <dbReference type="Rhea" id="RHEA-COMP:9613"/>
        <dbReference type="Rhea" id="RHEA-COMP:9622"/>
        <dbReference type="Rhea" id="RHEA-COMP:12672"/>
        <dbReference type="Rhea" id="RHEA-COMP:12673"/>
        <dbReference type="ChEBI" id="CHEBI:15378"/>
        <dbReference type="ChEBI" id="CHEBI:64719"/>
        <dbReference type="ChEBI" id="CHEBI:78442"/>
        <dbReference type="ChEBI" id="CHEBI:78494"/>
        <dbReference type="ChEBI" id="CHEBI:133044"/>
        <dbReference type="EC" id="2.3.2.6"/>
    </reaction>
</comment>
<evidence type="ECO:0000313" key="17">
    <source>
        <dbReference type="Proteomes" id="UP000199602"/>
    </source>
</evidence>
<dbReference type="Pfam" id="PF03588">
    <property type="entry name" value="Leu_Phe_trans"/>
    <property type="match status" value="1"/>
</dbReference>
<dbReference type="GO" id="GO:0005737">
    <property type="term" value="C:cytoplasm"/>
    <property type="evidence" value="ECO:0007669"/>
    <property type="project" value="UniProtKB-SubCell"/>
</dbReference>
<evidence type="ECO:0000256" key="14">
    <source>
        <dbReference type="ARBA" id="ARBA00083640"/>
    </source>
</evidence>
<dbReference type="SUPFAM" id="SSF55729">
    <property type="entry name" value="Acyl-CoA N-acyltransferases (Nat)"/>
    <property type="match status" value="1"/>
</dbReference>
<name>A0A1H0FQ39_9BACT</name>
<evidence type="ECO:0000256" key="9">
    <source>
        <dbReference type="ARBA" id="ARBA00061535"/>
    </source>
</evidence>
<dbReference type="PANTHER" id="PTHR30098">
    <property type="entry name" value="LEUCYL/PHENYLALANYL-TRNA--PROTEIN TRANSFERASE"/>
    <property type="match status" value="1"/>
</dbReference>
<accession>A0A1H0FQ39</accession>
<dbReference type="FunFam" id="3.30.70.3550:FF:000001">
    <property type="entry name" value="Leucyl/phenylalanyl-tRNA--protein transferase"/>
    <property type="match status" value="1"/>
</dbReference>
<evidence type="ECO:0000256" key="8">
    <source>
        <dbReference type="ARBA" id="ARBA00054043"/>
    </source>
</evidence>
<dbReference type="NCBIfam" id="TIGR00667">
    <property type="entry name" value="aat"/>
    <property type="match status" value="1"/>
</dbReference>
<keyword evidence="17" id="KW-1185">Reference proteome</keyword>
<dbReference type="OrthoDB" id="9790282at2"/>
<evidence type="ECO:0000256" key="2">
    <source>
        <dbReference type="ARBA" id="ARBA00022490"/>
    </source>
</evidence>
<gene>
    <name evidence="15" type="primary">aat</name>
    <name evidence="16" type="ORF">SAMN04488516_11350</name>
</gene>
<dbReference type="InterPro" id="IPR042203">
    <property type="entry name" value="Leu/Phe-tRNA_Trfase_C"/>
</dbReference>
<evidence type="ECO:0000256" key="3">
    <source>
        <dbReference type="ARBA" id="ARBA00022679"/>
    </source>
</evidence>
<organism evidence="16 17">
    <name type="scientific">Desulfonauticus submarinus</name>
    <dbReference type="NCBI Taxonomy" id="206665"/>
    <lineage>
        <taxon>Bacteria</taxon>
        <taxon>Pseudomonadati</taxon>
        <taxon>Thermodesulfobacteriota</taxon>
        <taxon>Desulfovibrionia</taxon>
        <taxon>Desulfovibrionales</taxon>
        <taxon>Desulfonauticaceae</taxon>
        <taxon>Desulfonauticus</taxon>
    </lineage>
</organism>
<evidence type="ECO:0000256" key="12">
    <source>
        <dbReference type="ARBA" id="ARBA00077136"/>
    </source>
</evidence>
<comment type="catalytic activity">
    <reaction evidence="7 15">
        <text>N-terminal L-lysyl-[protein] + L-leucyl-tRNA(Leu) = N-terminal L-leucyl-L-lysyl-[protein] + tRNA(Leu) + H(+)</text>
        <dbReference type="Rhea" id="RHEA:12340"/>
        <dbReference type="Rhea" id="RHEA-COMP:9613"/>
        <dbReference type="Rhea" id="RHEA-COMP:9622"/>
        <dbReference type="Rhea" id="RHEA-COMP:12670"/>
        <dbReference type="Rhea" id="RHEA-COMP:12671"/>
        <dbReference type="ChEBI" id="CHEBI:15378"/>
        <dbReference type="ChEBI" id="CHEBI:65249"/>
        <dbReference type="ChEBI" id="CHEBI:78442"/>
        <dbReference type="ChEBI" id="CHEBI:78494"/>
        <dbReference type="ChEBI" id="CHEBI:133043"/>
        <dbReference type="EC" id="2.3.2.6"/>
    </reaction>
</comment>
<dbReference type="InterPro" id="IPR042221">
    <property type="entry name" value="Leu/Phe-tRNA_Trfase_N"/>
</dbReference>
<evidence type="ECO:0000256" key="4">
    <source>
        <dbReference type="ARBA" id="ARBA00023315"/>
    </source>
</evidence>
<dbReference type="FunFam" id="3.40.630.70:FF:000001">
    <property type="entry name" value="Leucyl/phenylalanyl-tRNA--protein transferase"/>
    <property type="match status" value="1"/>
</dbReference>
<evidence type="ECO:0000256" key="13">
    <source>
        <dbReference type="ARBA" id="ARBA00077165"/>
    </source>
</evidence>
<evidence type="ECO:0000256" key="11">
    <source>
        <dbReference type="ARBA" id="ARBA00074372"/>
    </source>
</evidence>
<dbReference type="RefSeq" id="WP_092066241.1">
    <property type="nucleotide sequence ID" value="NZ_FNIN01000013.1"/>
</dbReference>
<evidence type="ECO:0000256" key="10">
    <source>
        <dbReference type="ARBA" id="ARBA00066767"/>
    </source>
</evidence>
<dbReference type="InterPro" id="IPR004616">
    <property type="entry name" value="Leu/Phe-tRNA_Trfase"/>
</dbReference>
<keyword evidence="3 15" id="KW-0808">Transferase</keyword>
<dbReference type="AlphaFoldDB" id="A0A1H0FQ39"/>
<keyword evidence="4 15" id="KW-0012">Acyltransferase</keyword>
<dbReference type="STRING" id="206665.SAMN04488516_11350"/>
<comment type="similarity">
    <text evidence="9 15">Belongs to the L/F-transferase family.</text>
</comment>
<proteinExistence type="inferred from homology"/>
<keyword evidence="2 15" id="KW-0963">Cytoplasm</keyword>
<dbReference type="EMBL" id="FNIN01000013">
    <property type="protein sequence ID" value="SDN96724.1"/>
    <property type="molecule type" value="Genomic_DNA"/>
</dbReference>
<dbReference type="GO" id="GO:0030163">
    <property type="term" value="P:protein catabolic process"/>
    <property type="evidence" value="ECO:0007669"/>
    <property type="project" value="UniProtKB-UniRule"/>
</dbReference>
<evidence type="ECO:0000313" key="16">
    <source>
        <dbReference type="EMBL" id="SDN96724.1"/>
    </source>
</evidence>
<dbReference type="HAMAP" id="MF_00688">
    <property type="entry name" value="Leu_Phe_trans"/>
    <property type="match status" value="1"/>
</dbReference>
<evidence type="ECO:0000256" key="6">
    <source>
        <dbReference type="ARBA" id="ARBA00050652"/>
    </source>
</evidence>
<dbReference type="InterPro" id="IPR016181">
    <property type="entry name" value="Acyl_CoA_acyltransferase"/>
</dbReference>
<reference evidence="16 17" key="1">
    <citation type="submission" date="2016-10" db="EMBL/GenBank/DDBJ databases">
        <authorList>
            <person name="de Groot N.N."/>
        </authorList>
    </citation>
    <scope>NUCLEOTIDE SEQUENCE [LARGE SCALE GENOMIC DNA]</scope>
    <source>
        <strain evidence="16 17">DSM 15269</strain>
    </source>
</reference>
<protein>
    <recommendedName>
        <fullName evidence="11 15">Leucyl/phenylalanyl-tRNA--protein transferase</fullName>
        <ecNumber evidence="10 15">2.3.2.6</ecNumber>
    </recommendedName>
    <alternativeName>
        <fullName evidence="12 15">L/F-transferase</fullName>
    </alternativeName>
    <alternativeName>
        <fullName evidence="13 15">Leucyltransferase</fullName>
    </alternativeName>
    <alternativeName>
        <fullName evidence="14 15">Phenyalanyltransferase</fullName>
    </alternativeName>
</protein>
<dbReference type="GO" id="GO:0008914">
    <property type="term" value="F:leucyl-tRNA--protein transferase activity"/>
    <property type="evidence" value="ECO:0007669"/>
    <property type="project" value="UniProtKB-UniRule"/>
</dbReference>
<dbReference type="PANTHER" id="PTHR30098:SF2">
    <property type="entry name" value="LEUCYL_PHENYLALANYL-TRNA--PROTEIN TRANSFERASE"/>
    <property type="match status" value="1"/>
</dbReference>
<comment type="subcellular location">
    <subcellularLocation>
        <location evidence="1 15">Cytoplasm</location>
    </subcellularLocation>
</comment>
<dbReference type="Proteomes" id="UP000199602">
    <property type="component" value="Unassembled WGS sequence"/>
</dbReference>
<evidence type="ECO:0000256" key="7">
    <source>
        <dbReference type="ARBA" id="ARBA00051538"/>
    </source>
</evidence>
<sequence>MFYLNSKPIFPPIEFADKDGLLAIGGDLSPERLISAYSMGIFPWYEKDTPILWWAPFPRPVIFPSEFHISKSLKKILKKNIFSISFDANFFEVIFSCAELRKEQGTWLVPEMIEAYSNLHKLGYAHSVEVWKDGKLVGGLYGVSIGRAFFGESMFHLVDNASKVGLWGLLKFLQKNDFIFLDCQQSSPHVLRFGAKEIGRDEYKKLLKHALSYPTLFCWQNKSVELGL</sequence>
<dbReference type="EC" id="2.3.2.6" evidence="10 15"/>
<comment type="catalytic activity">
    <reaction evidence="5 15">
        <text>L-phenylalanyl-tRNA(Phe) + an N-terminal L-alpha-aminoacyl-[protein] = an N-terminal L-phenylalanyl-L-alpha-aminoacyl-[protein] + tRNA(Phe)</text>
        <dbReference type="Rhea" id="RHEA:43632"/>
        <dbReference type="Rhea" id="RHEA-COMP:9668"/>
        <dbReference type="Rhea" id="RHEA-COMP:9699"/>
        <dbReference type="Rhea" id="RHEA-COMP:10636"/>
        <dbReference type="Rhea" id="RHEA-COMP:10637"/>
        <dbReference type="ChEBI" id="CHEBI:78442"/>
        <dbReference type="ChEBI" id="CHEBI:78531"/>
        <dbReference type="ChEBI" id="CHEBI:78597"/>
        <dbReference type="ChEBI" id="CHEBI:83561"/>
        <dbReference type="EC" id="2.3.2.6"/>
    </reaction>
</comment>
<dbReference type="Gene3D" id="3.40.630.70">
    <property type="entry name" value="Leucyl/phenylalanyl-tRNA-protein transferase, C-terminal domain"/>
    <property type="match status" value="1"/>
</dbReference>
<evidence type="ECO:0000256" key="5">
    <source>
        <dbReference type="ARBA" id="ARBA00050607"/>
    </source>
</evidence>